<evidence type="ECO:0000313" key="2">
    <source>
        <dbReference type="Proteomes" id="UP000046393"/>
    </source>
</evidence>
<keyword evidence="2" id="KW-1185">Reference proteome</keyword>
<name>A0A0N5B055_9BILA</name>
<sequence length="142" mass="16177">MDSPSEAITEDNNNSSSISVLSKSNSSLSTTESGNSRKMFDDFMDRKIIKGKKRFSRFRKHCIRAVIDGIDEQFRMKCQRNEGSITEPEKMSNIITVEGDCLAIGVTSAFLEQKSTTSRSVIHFWNNLKNYLRDHNDGYIKL</sequence>
<dbReference type="Proteomes" id="UP000046393">
    <property type="component" value="Unplaced"/>
</dbReference>
<evidence type="ECO:0000313" key="3">
    <source>
        <dbReference type="WBParaSite" id="SMUV_0001064801-mRNA-1"/>
    </source>
</evidence>
<organism evidence="2 3">
    <name type="scientific">Syphacia muris</name>
    <dbReference type="NCBI Taxonomy" id="451379"/>
    <lineage>
        <taxon>Eukaryota</taxon>
        <taxon>Metazoa</taxon>
        <taxon>Ecdysozoa</taxon>
        <taxon>Nematoda</taxon>
        <taxon>Chromadorea</taxon>
        <taxon>Rhabditida</taxon>
        <taxon>Spirurina</taxon>
        <taxon>Oxyuridomorpha</taxon>
        <taxon>Oxyuroidea</taxon>
        <taxon>Oxyuridae</taxon>
        <taxon>Syphacia</taxon>
    </lineage>
</organism>
<protein>
    <submittedName>
        <fullName evidence="3">Uncharacterized protein</fullName>
    </submittedName>
</protein>
<reference evidence="3" key="1">
    <citation type="submission" date="2016-04" db="UniProtKB">
        <authorList>
            <consortium name="WormBaseParasite"/>
        </authorList>
    </citation>
    <scope>IDENTIFICATION</scope>
</reference>
<accession>A0A0N5B055</accession>
<evidence type="ECO:0000256" key="1">
    <source>
        <dbReference type="SAM" id="MobiDB-lite"/>
    </source>
</evidence>
<feature type="compositionally biased region" description="Low complexity" evidence="1">
    <location>
        <begin position="12"/>
        <end position="36"/>
    </location>
</feature>
<proteinExistence type="predicted"/>
<dbReference type="AlphaFoldDB" id="A0A0N5B055"/>
<dbReference type="WBParaSite" id="SMUV_0001064801-mRNA-1">
    <property type="protein sequence ID" value="SMUV_0001064801-mRNA-1"/>
    <property type="gene ID" value="SMUV_0001064801"/>
</dbReference>
<feature type="region of interest" description="Disordered" evidence="1">
    <location>
        <begin position="1"/>
        <end position="37"/>
    </location>
</feature>